<feature type="region of interest" description="Disordered" evidence="1">
    <location>
        <begin position="1"/>
        <end position="35"/>
    </location>
</feature>
<dbReference type="InterPro" id="IPR025110">
    <property type="entry name" value="AMP-bd_C"/>
</dbReference>
<protein>
    <recommendedName>
        <fullName evidence="6">AMP-dependent synthetase/ligase domain-containing protein</fullName>
    </recommendedName>
</protein>
<dbReference type="EMBL" id="KZ679015">
    <property type="protein sequence ID" value="PSS12553.1"/>
    <property type="molecule type" value="Genomic_DNA"/>
</dbReference>
<dbReference type="Pfam" id="PF13193">
    <property type="entry name" value="AMP-binding_C"/>
    <property type="match status" value="1"/>
</dbReference>
<gene>
    <name evidence="4" type="ORF">M430DRAFT_68767</name>
</gene>
<evidence type="ECO:0000259" key="3">
    <source>
        <dbReference type="Pfam" id="PF13193"/>
    </source>
</evidence>
<reference evidence="4 5" key="1">
    <citation type="journal article" date="2018" name="New Phytol.">
        <title>Comparative genomics and transcriptomics depict ericoid mycorrhizal fungi as versatile saprotrophs and plant mutualists.</title>
        <authorList>
            <person name="Martino E."/>
            <person name="Morin E."/>
            <person name="Grelet G.A."/>
            <person name="Kuo A."/>
            <person name="Kohler A."/>
            <person name="Daghino S."/>
            <person name="Barry K.W."/>
            <person name="Cichocki N."/>
            <person name="Clum A."/>
            <person name="Dockter R.B."/>
            <person name="Hainaut M."/>
            <person name="Kuo R.C."/>
            <person name="LaButti K."/>
            <person name="Lindahl B.D."/>
            <person name="Lindquist E.A."/>
            <person name="Lipzen A."/>
            <person name="Khouja H.R."/>
            <person name="Magnuson J."/>
            <person name="Murat C."/>
            <person name="Ohm R.A."/>
            <person name="Singer S.W."/>
            <person name="Spatafora J.W."/>
            <person name="Wang M."/>
            <person name="Veneault-Fourrey C."/>
            <person name="Henrissat B."/>
            <person name="Grigoriev I.V."/>
            <person name="Martin F.M."/>
            <person name="Perotto S."/>
        </authorList>
    </citation>
    <scope>NUCLEOTIDE SEQUENCE [LARGE SCALE GENOMIC DNA]</scope>
    <source>
        <strain evidence="4 5">ATCC 22711</strain>
    </source>
</reference>
<dbReference type="InterPro" id="IPR042099">
    <property type="entry name" value="ANL_N_sf"/>
</dbReference>
<dbReference type="GeneID" id="36577456"/>
<dbReference type="OrthoDB" id="10253115at2759"/>
<evidence type="ECO:0000313" key="5">
    <source>
        <dbReference type="Proteomes" id="UP000241818"/>
    </source>
</evidence>
<feature type="compositionally biased region" description="Low complexity" evidence="1">
    <location>
        <begin position="18"/>
        <end position="35"/>
    </location>
</feature>
<evidence type="ECO:0000259" key="2">
    <source>
        <dbReference type="Pfam" id="PF00501"/>
    </source>
</evidence>
<dbReference type="STRING" id="857342.A0A2T3AV96"/>
<evidence type="ECO:0008006" key="6">
    <source>
        <dbReference type="Google" id="ProtNLM"/>
    </source>
</evidence>
<dbReference type="PROSITE" id="PS00455">
    <property type="entry name" value="AMP_BINDING"/>
    <property type="match status" value="1"/>
</dbReference>
<dbReference type="Proteomes" id="UP000241818">
    <property type="component" value="Unassembled WGS sequence"/>
</dbReference>
<dbReference type="PANTHER" id="PTHR43201">
    <property type="entry name" value="ACYL-COA SYNTHETASE"/>
    <property type="match status" value="1"/>
</dbReference>
<keyword evidence="5" id="KW-1185">Reference proteome</keyword>
<dbReference type="AlphaFoldDB" id="A0A2T3AV96"/>
<dbReference type="SUPFAM" id="SSF56801">
    <property type="entry name" value="Acetyl-CoA synthetase-like"/>
    <property type="match status" value="1"/>
</dbReference>
<feature type="domain" description="AMP-binding enzyme C-terminal" evidence="3">
    <location>
        <begin position="505"/>
        <end position="587"/>
    </location>
</feature>
<proteinExistence type="predicted"/>
<dbReference type="InParanoid" id="A0A2T3AV96"/>
<feature type="domain" description="AMP-dependent synthetase/ligase" evidence="2">
    <location>
        <begin position="62"/>
        <end position="450"/>
    </location>
</feature>
<evidence type="ECO:0000256" key="1">
    <source>
        <dbReference type="SAM" id="MobiDB-lite"/>
    </source>
</evidence>
<dbReference type="Pfam" id="PF00501">
    <property type="entry name" value="AMP-binding"/>
    <property type="match status" value="1"/>
</dbReference>
<dbReference type="InterPro" id="IPR020845">
    <property type="entry name" value="AMP-binding_CS"/>
</dbReference>
<dbReference type="RefSeq" id="XP_024718551.1">
    <property type="nucleotide sequence ID" value="XM_024869375.1"/>
</dbReference>
<organism evidence="4 5">
    <name type="scientific">Amorphotheca resinae ATCC 22711</name>
    <dbReference type="NCBI Taxonomy" id="857342"/>
    <lineage>
        <taxon>Eukaryota</taxon>
        <taxon>Fungi</taxon>
        <taxon>Dikarya</taxon>
        <taxon>Ascomycota</taxon>
        <taxon>Pezizomycotina</taxon>
        <taxon>Leotiomycetes</taxon>
        <taxon>Helotiales</taxon>
        <taxon>Amorphothecaceae</taxon>
        <taxon>Amorphotheca</taxon>
    </lineage>
</organism>
<evidence type="ECO:0000313" key="4">
    <source>
        <dbReference type="EMBL" id="PSS12553.1"/>
    </source>
</evidence>
<name>A0A2T3AV96_AMORE</name>
<dbReference type="Gene3D" id="3.40.50.12780">
    <property type="entry name" value="N-terminal domain of ligase-like"/>
    <property type="match status" value="1"/>
</dbReference>
<dbReference type="GO" id="GO:0031956">
    <property type="term" value="F:medium-chain fatty acid-CoA ligase activity"/>
    <property type="evidence" value="ECO:0007669"/>
    <property type="project" value="TreeGrafter"/>
</dbReference>
<dbReference type="InterPro" id="IPR000873">
    <property type="entry name" value="AMP-dep_synth/lig_dom"/>
</dbReference>
<dbReference type="GO" id="GO:0006631">
    <property type="term" value="P:fatty acid metabolic process"/>
    <property type="evidence" value="ECO:0007669"/>
    <property type="project" value="TreeGrafter"/>
</dbReference>
<dbReference type="Gene3D" id="3.30.300.30">
    <property type="match status" value="1"/>
</dbReference>
<dbReference type="InterPro" id="IPR045851">
    <property type="entry name" value="AMP-bd_C_sf"/>
</dbReference>
<dbReference type="PANTHER" id="PTHR43201:SF6">
    <property type="entry name" value="ACYL COA SYNTHETASE (EUROFUNG)"/>
    <property type="match status" value="1"/>
</dbReference>
<sequence length="604" mass="65404">MTVHRAKQILSHLSTPRSNSNEPSSTSPSTSELSILSGPKDVPLWEIPFGKLLDQRVALDGGNRDCCVSPATNGRWTYAQLQERSRHLARGLMALGIQKGDHIGILAGNCERYVELFCACGRLGAVLVVLNCTYTVPEAERALAFADCKILFTSYTIGKNNNAALINSLHSRLTSGSCNITADQKLILRHICLIREPKSEDVTSPLSGLISYEEILKMASTIPETKLSAIEATVSCHDVFNIQFTSGTTGAPKAAMLTHHNIINNGQAIGDRMRLTQEDILCCPPPLFHCFGLVLGLLACITHGSSIVFPSPTFSPAATLQAITQENCTAVHGVPAMFAAELQLARPSDFGSTRLRTGIAAGSPVPPALMKDIQQIFRMNGLTNTYGMTETSPASFMTSITDPVETRLNTVGTILPHVSAKVIDENGNIVKRGVPGELCVAGYLLCKGYYRDEENTKAAMRRDENGVLWMHTGDQVTIDTDGYCRVTGRIKDIIIRGGENIAPQEIENHLLEHPSIIQASVIGVQHGRLGEVVGAFLAHHPEKPRPTLDDIRSHVRAKLGAHKAPEHVFWLGDDGVVDALPVTGSGKVRKDQLRNIANALVKET</sequence>
<accession>A0A2T3AV96</accession>